<reference evidence="2 3" key="1">
    <citation type="submission" date="2017-02" db="EMBL/GenBank/DDBJ databases">
        <title>Complete genome sequences of Mycobacterium kansasii strains isolated from rhesus macaques.</title>
        <authorList>
            <person name="Panda A."/>
            <person name="Nagaraj S."/>
            <person name="Zhao X."/>
            <person name="Tettelin H."/>
            <person name="Detolla L.J."/>
        </authorList>
    </citation>
    <scope>NUCLEOTIDE SEQUENCE [LARGE SCALE GENOMIC DNA]</scope>
    <source>
        <strain evidence="2 3">11-3813</strain>
    </source>
</reference>
<dbReference type="Proteomes" id="UP000189229">
    <property type="component" value="Unassembled WGS sequence"/>
</dbReference>
<organism evidence="2 3">
    <name type="scientific">Mycobacterium kansasii</name>
    <dbReference type="NCBI Taxonomy" id="1768"/>
    <lineage>
        <taxon>Bacteria</taxon>
        <taxon>Bacillati</taxon>
        <taxon>Actinomycetota</taxon>
        <taxon>Actinomycetes</taxon>
        <taxon>Mycobacteriales</taxon>
        <taxon>Mycobacteriaceae</taxon>
        <taxon>Mycobacterium</taxon>
    </lineage>
</organism>
<feature type="region of interest" description="Disordered" evidence="1">
    <location>
        <begin position="33"/>
        <end position="92"/>
    </location>
</feature>
<evidence type="ECO:0000313" key="3">
    <source>
        <dbReference type="Proteomes" id="UP000189229"/>
    </source>
</evidence>
<dbReference type="AlphaFoldDB" id="A0A1V3XK80"/>
<protein>
    <submittedName>
        <fullName evidence="2">Ribonuclease E Rne domain protein</fullName>
    </submittedName>
</protein>
<feature type="compositionally biased region" description="Acidic residues" evidence="1">
    <location>
        <begin position="65"/>
        <end position="82"/>
    </location>
</feature>
<gene>
    <name evidence="2" type="primary">rne</name>
    <name evidence="2" type="ORF">BZL30_1794</name>
</gene>
<proteinExistence type="predicted"/>
<dbReference type="EMBL" id="MVBM01000002">
    <property type="protein sequence ID" value="OOK79542.1"/>
    <property type="molecule type" value="Genomic_DNA"/>
</dbReference>
<evidence type="ECO:0000256" key="1">
    <source>
        <dbReference type="SAM" id="MobiDB-lite"/>
    </source>
</evidence>
<comment type="caution">
    <text evidence="2">The sequence shown here is derived from an EMBL/GenBank/DDBJ whole genome shotgun (WGS) entry which is preliminary data.</text>
</comment>
<evidence type="ECO:0000313" key="2">
    <source>
        <dbReference type="EMBL" id="OOK79542.1"/>
    </source>
</evidence>
<feature type="compositionally biased region" description="Polar residues" evidence="1">
    <location>
        <begin position="129"/>
        <end position="150"/>
    </location>
</feature>
<name>A0A1V3XK80_MYCKA</name>
<feature type="region of interest" description="Disordered" evidence="1">
    <location>
        <begin position="124"/>
        <end position="150"/>
    </location>
</feature>
<accession>A0A1V3XK80</accession>
<feature type="compositionally biased region" description="Low complexity" evidence="1">
    <location>
        <begin position="53"/>
        <end position="64"/>
    </location>
</feature>
<sequence length="179" mass="19579">MLDALNALDGRIRSAHSSVDRVDAVRVRDLLAETPIEEPANEPNQAKPEENAELGVAAAAVAPGEADDEADDEADYEADYEADEARNPNPGCCWKRRKRCRSSRRGWSGRITCRCSSRRSRFPRRSMRTTAPTTRQPTIPMMTTNMSRSTGRAVGGVGVAVVAVVGDAVNRVDPTARRR</sequence>